<feature type="chain" id="PRO_5025669075" evidence="1">
    <location>
        <begin position="24"/>
        <end position="139"/>
    </location>
</feature>
<keyword evidence="3" id="KW-1185">Reference proteome</keyword>
<evidence type="ECO:0000256" key="1">
    <source>
        <dbReference type="SAM" id="SignalP"/>
    </source>
</evidence>
<dbReference type="OrthoDB" id="2730350at2759"/>
<name>A0A6A6BK59_9PEZI</name>
<dbReference type="AlphaFoldDB" id="A0A6A6BK59"/>
<dbReference type="EMBL" id="ML995481">
    <property type="protein sequence ID" value="KAF2143715.1"/>
    <property type="molecule type" value="Genomic_DNA"/>
</dbReference>
<keyword evidence="1" id="KW-0732">Signal</keyword>
<sequence>MHFSLSHILAATLALSAAPLSYADDLDAAAQNSCYPPRNYRQCVSPFQMEFGRQNMCGGRNWQDVKSFNFGFIGMVQASQGRCSWWSQDQCYRAWDYVTNECNNHQHRDGGRYTWNYKNQPCYVDVTICGPAPPQPRPN</sequence>
<accession>A0A6A6BK59</accession>
<proteinExistence type="predicted"/>
<evidence type="ECO:0000313" key="2">
    <source>
        <dbReference type="EMBL" id="KAF2143715.1"/>
    </source>
</evidence>
<dbReference type="GeneID" id="54300538"/>
<evidence type="ECO:0000313" key="3">
    <source>
        <dbReference type="Proteomes" id="UP000799438"/>
    </source>
</evidence>
<gene>
    <name evidence="2" type="ORF">K452DRAFT_307094</name>
</gene>
<protein>
    <submittedName>
        <fullName evidence="2">Uncharacterized protein</fullName>
    </submittedName>
</protein>
<feature type="signal peptide" evidence="1">
    <location>
        <begin position="1"/>
        <end position="23"/>
    </location>
</feature>
<organism evidence="2 3">
    <name type="scientific">Aplosporella prunicola CBS 121167</name>
    <dbReference type="NCBI Taxonomy" id="1176127"/>
    <lineage>
        <taxon>Eukaryota</taxon>
        <taxon>Fungi</taxon>
        <taxon>Dikarya</taxon>
        <taxon>Ascomycota</taxon>
        <taxon>Pezizomycotina</taxon>
        <taxon>Dothideomycetes</taxon>
        <taxon>Dothideomycetes incertae sedis</taxon>
        <taxon>Botryosphaeriales</taxon>
        <taxon>Aplosporellaceae</taxon>
        <taxon>Aplosporella</taxon>
    </lineage>
</organism>
<dbReference type="Proteomes" id="UP000799438">
    <property type="component" value="Unassembled WGS sequence"/>
</dbReference>
<dbReference type="RefSeq" id="XP_033399427.1">
    <property type="nucleotide sequence ID" value="XM_033543041.1"/>
</dbReference>
<reference evidence="2" key="1">
    <citation type="journal article" date="2020" name="Stud. Mycol.">
        <title>101 Dothideomycetes genomes: a test case for predicting lifestyles and emergence of pathogens.</title>
        <authorList>
            <person name="Haridas S."/>
            <person name="Albert R."/>
            <person name="Binder M."/>
            <person name="Bloem J."/>
            <person name="Labutti K."/>
            <person name="Salamov A."/>
            <person name="Andreopoulos B."/>
            <person name="Baker S."/>
            <person name="Barry K."/>
            <person name="Bills G."/>
            <person name="Bluhm B."/>
            <person name="Cannon C."/>
            <person name="Castanera R."/>
            <person name="Culley D."/>
            <person name="Daum C."/>
            <person name="Ezra D."/>
            <person name="Gonzalez J."/>
            <person name="Henrissat B."/>
            <person name="Kuo A."/>
            <person name="Liang C."/>
            <person name="Lipzen A."/>
            <person name="Lutzoni F."/>
            <person name="Magnuson J."/>
            <person name="Mondo S."/>
            <person name="Nolan M."/>
            <person name="Ohm R."/>
            <person name="Pangilinan J."/>
            <person name="Park H.-J."/>
            <person name="Ramirez L."/>
            <person name="Alfaro M."/>
            <person name="Sun H."/>
            <person name="Tritt A."/>
            <person name="Yoshinaga Y."/>
            <person name="Zwiers L.-H."/>
            <person name="Turgeon B."/>
            <person name="Goodwin S."/>
            <person name="Spatafora J."/>
            <person name="Crous P."/>
            <person name="Grigoriev I."/>
        </authorList>
    </citation>
    <scope>NUCLEOTIDE SEQUENCE</scope>
    <source>
        <strain evidence="2">CBS 121167</strain>
    </source>
</reference>